<sequence>MDPSVDNIVKGILLTQIQKMKTSLEFRRVPYFLSARAMIFNDLAERLNYAFTQEKLHYNFIIYNIDDGYKFDMIQGQVGYESFSKWSIQFGIWVFQQGAFTGMCDKVGFISGGYNRGCITGRKSDHEKNGQSVEITTIYFGVPSGGDGDK</sequence>
<accession>A0A226CYK4</accession>
<name>A0A226CYK4_FOLCA</name>
<reference evidence="1 2" key="1">
    <citation type="submission" date="2015-12" db="EMBL/GenBank/DDBJ databases">
        <title>The genome of Folsomia candida.</title>
        <authorList>
            <person name="Faddeeva A."/>
            <person name="Derks M.F."/>
            <person name="Anvar Y."/>
            <person name="Smit S."/>
            <person name="Van Straalen N."/>
            <person name="Roelofs D."/>
        </authorList>
    </citation>
    <scope>NUCLEOTIDE SEQUENCE [LARGE SCALE GENOMIC DNA]</scope>
    <source>
        <strain evidence="1 2">VU population</strain>
        <tissue evidence="1">Whole body</tissue>
    </source>
</reference>
<dbReference type="AlphaFoldDB" id="A0A226CYK4"/>
<evidence type="ECO:0000313" key="2">
    <source>
        <dbReference type="Proteomes" id="UP000198287"/>
    </source>
</evidence>
<keyword evidence="2" id="KW-1185">Reference proteome</keyword>
<dbReference type="EMBL" id="LNIX01000055">
    <property type="protein sequence ID" value="OXA37618.1"/>
    <property type="molecule type" value="Genomic_DNA"/>
</dbReference>
<proteinExistence type="predicted"/>
<gene>
    <name evidence="1" type="ORF">Fcan01_27625</name>
</gene>
<organism evidence="1 2">
    <name type="scientific">Folsomia candida</name>
    <name type="common">Springtail</name>
    <dbReference type="NCBI Taxonomy" id="158441"/>
    <lineage>
        <taxon>Eukaryota</taxon>
        <taxon>Metazoa</taxon>
        <taxon>Ecdysozoa</taxon>
        <taxon>Arthropoda</taxon>
        <taxon>Hexapoda</taxon>
        <taxon>Collembola</taxon>
        <taxon>Entomobryomorpha</taxon>
        <taxon>Isotomoidea</taxon>
        <taxon>Isotomidae</taxon>
        <taxon>Proisotominae</taxon>
        <taxon>Folsomia</taxon>
    </lineage>
</organism>
<comment type="caution">
    <text evidence="1">The sequence shown here is derived from an EMBL/GenBank/DDBJ whole genome shotgun (WGS) entry which is preliminary data.</text>
</comment>
<protein>
    <submittedName>
        <fullName evidence="1">Uncharacterized protein</fullName>
    </submittedName>
</protein>
<evidence type="ECO:0000313" key="1">
    <source>
        <dbReference type="EMBL" id="OXA37618.1"/>
    </source>
</evidence>
<dbReference type="Proteomes" id="UP000198287">
    <property type="component" value="Unassembled WGS sequence"/>
</dbReference>